<evidence type="ECO:0000256" key="5">
    <source>
        <dbReference type="ARBA" id="ARBA00023010"/>
    </source>
</evidence>
<gene>
    <name evidence="7" type="primary">tatC</name>
    <name evidence="8" type="ORF">BHD05_11360</name>
</gene>
<keyword evidence="6 7" id="KW-0472">Membrane</keyword>
<dbReference type="KEGG" id="mant:BHD05_11360"/>
<dbReference type="InterPro" id="IPR002033">
    <property type="entry name" value="TatC"/>
</dbReference>
<evidence type="ECO:0000256" key="6">
    <source>
        <dbReference type="ARBA" id="ARBA00023136"/>
    </source>
</evidence>
<dbReference type="GO" id="GO:0009977">
    <property type="term" value="F:proton motive force dependent protein transmembrane transporter activity"/>
    <property type="evidence" value="ECO:0007669"/>
    <property type="project" value="TreeGrafter"/>
</dbReference>
<comment type="subunit">
    <text evidence="7">The Tat system comprises two distinct complexes: a TatABC complex, containing multiple copies of TatA, TatB and TatC subunits, and a separate TatA complex, containing only TatA subunits. Substrates initially bind to the TatABC complex, which probably triggers association of the separate TatA complex to form the active translocon.</text>
</comment>
<evidence type="ECO:0000313" key="8">
    <source>
        <dbReference type="EMBL" id="QHO70148.1"/>
    </source>
</evidence>
<comment type="subcellular location">
    <subcellularLocation>
        <location evidence="7">Cell membrane</location>
        <topology evidence="7">Multi-pass membrane protein</topology>
    </subcellularLocation>
    <subcellularLocation>
        <location evidence="1">Membrane</location>
        <topology evidence="1">Multi-pass membrane protein</topology>
    </subcellularLocation>
</comment>
<reference evidence="8 9" key="1">
    <citation type="submission" date="2016-09" db="EMBL/GenBank/DDBJ databases">
        <title>Complete genome sequence of microbes from the polar regions.</title>
        <authorList>
            <person name="Liao L."/>
            <person name="Chen B."/>
        </authorList>
    </citation>
    <scope>NUCLEOTIDE SEQUENCE [LARGE SCALE GENOMIC DNA]</scope>
    <source>
        <strain evidence="8 9">ZS314</strain>
    </source>
</reference>
<keyword evidence="5 7" id="KW-0811">Translocation</keyword>
<dbReference type="RefSeq" id="WP_161886540.1">
    <property type="nucleotide sequence ID" value="NZ_CP017146.1"/>
</dbReference>
<keyword evidence="2 7" id="KW-0812">Transmembrane</keyword>
<feature type="transmembrane region" description="Helical" evidence="7">
    <location>
        <begin position="102"/>
        <end position="124"/>
    </location>
</feature>
<sequence length="252" mass="27653">MSFGEHLIELRKRLFRSAIGILLGGIFGFIIAPAVLDVLRDPILEIARSRAASLNYDSITGAFDLRMQIAIYVGLVVSSPVWLYQIFAFITPALTRKEKRYTFGFFFSAVPLFLAGCASGFFVFPHIVEVLAGFAPEEDTSIFLAKYYVDFALKLVFAVGIAFVLPVFVVLLNFMGVISAKGILKGWRVAILTITIFCALATPAADVFSMFLLAIPMVMLYFAAVGVAFWHDRIAEKRAAKLLTEGLGSSPA</sequence>
<feature type="transmembrane region" description="Helical" evidence="7">
    <location>
        <begin position="186"/>
        <end position="205"/>
    </location>
</feature>
<evidence type="ECO:0000256" key="7">
    <source>
        <dbReference type="HAMAP-Rule" id="MF_00902"/>
    </source>
</evidence>
<feature type="transmembrane region" description="Helical" evidence="7">
    <location>
        <begin position="14"/>
        <end position="36"/>
    </location>
</feature>
<keyword evidence="9" id="KW-1185">Reference proteome</keyword>
<evidence type="ECO:0000256" key="4">
    <source>
        <dbReference type="ARBA" id="ARBA00022989"/>
    </source>
</evidence>
<evidence type="ECO:0000256" key="1">
    <source>
        <dbReference type="ARBA" id="ARBA00004141"/>
    </source>
</evidence>
<dbReference type="AlphaFoldDB" id="A0A7L5AHU4"/>
<organism evidence="8 9">
    <name type="scientific">Marisediminicola antarctica</name>
    <dbReference type="NCBI Taxonomy" id="674079"/>
    <lineage>
        <taxon>Bacteria</taxon>
        <taxon>Bacillati</taxon>
        <taxon>Actinomycetota</taxon>
        <taxon>Actinomycetes</taxon>
        <taxon>Micrococcales</taxon>
        <taxon>Microbacteriaceae</taxon>
        <taxon>Marisediminicola</taxon>
    </lineage>
</organism>
<keyword evidence="4 7" id="KW-1133">Transmembrane helix</keyword>
<dbReference type="GO" id="GO:0043953">
    <property type="term" value="P:protein transport by the Tat complex"/>
    <property type="evidence" value="ECO:0007669"/>
    <property type="project" value="UniProtKB-UniRule"/>
</dbReference>
<keyword evidence="7" id="KW-1003">Cell membrane</keyword>
<evidence type="ECO:0000256" key="3">
    <source>
        <dbReference type="ARBA" id="ARBA00022927"/>
    </source>
</evidence>
<keyword evidence="3 7" id="KW-0653">Protein transport</keyword>
<dbReference type="GO" id="GO:0033281">
    <property type="term" value="C:TAT protein transport complex"/>
    <property type="evidence" value="ECO:0007669"/>
    <property type="project" value="UniProtKB-UniRule"/>
</dbReference>
<proteinExistence type="inferred from homology"/>
<keyword evidence="7" id="KW-0813">Transport</keyword>
<feature type="transmembrane region" description="Helical" evidence="7">
    <location>
        <begin position="69"/>
        <end position="90"/>
    </location>
</feature>
<feature type="transmembrane region" description="Helical" evidence="7">
    <location>
        <begin position="211"/>
        <end position="231"/>
    </location>
</feature>
<comment type="function">
    <text evidence="7">Part of the twin-arginine translocation (Tat) system that transports large folded proteins containing a characteristic twin-arginine motif in their signal peptide across membranes. Together with TatB, TatC is part of a receptor directly interacting with Tat signal peptides.</text>
</comment>
<name>A0A7L5AHU4_9MICO</name>
<dbReference type="Pfam" id="PF00902">
    <property type="entry name" value="TatC"/>
    <property type="match status" value="1"/>
</dbReference>
<dbReference type="NCBIfam" id="TIGR00945">
    <property type="entry name" value="tatC"/>
    <property type="match status" value="1"/>
</dbReference>
<dbReference type="Proteomes" id="UP000464507">
    <property type="component" value="Chromosome"/>
</dbReference>
<dbReference type="PRINTS" id="PR01840">
    <property type="entry name" value="TATCFAMILY"/>
</dbReference>
<evidence type="ECO:0000313" key="9">
    <source>
        <dbReference type="Proteomes" id="UP000464507"/>
    </source>
</evidence>
<protein>
    <recommendedName>
        <fullName evidence="7">Sec-independent protein translocase protein TatC</fullName>
    </recommendedName>
</protein>
<dbReference type="GO" id="GO:0065002">
    <property type="term" value="P:intracellular protein transmembrane transport"/>
    <property type="evidence" value="ECO:0007669"/>
    <property type="project" value="TreeGrafter"/>
</dbReference>
<dbReference type="EMBL" id="CP017146">
    <property type="protein sequence ID" value="QHO70148.1"/>
    <property type="molecule type" value="Genomic_DNA"/>
</dbReference>
<comment type="similarity">
    <text evidence="7">Belongs to the TatC family.</text>
</comment>
<dbReference type="OrthoDB" id="9777044at2"/>
<dbReference type="PANTHER" id="PTHR30371:SF0">
    <property type="entry name" value="SEC-INDEPENDENT PROTEIN TRANSLOCASE PROTEIN TATC, CHLOROPLASTIC-RELATED"/>
    <property type="match status" value="1"/>
</dbReference>
<feature type="transmembrane region" description="Helical" evidence="7">
    <location>
        <begin position="151"/>
        <end position="174"/>
    </location>
</feature>
<evidence type="ECO:0000256" key="2">
    <source>
        <dbReference type="ARBA" id="ARBA00022692"/>
    </source>
</evidence>
<dbReference type="HAMAP" id="MF_00902">
    <property type="entry name" value="TatC"/>
    <property type="match status" value="1"/>
</dbReference>
<dbReference type="PANTHER" id="PTHR30371">
    <property type="entry name" value="SEC-INDEPENDENT PROTEIN TRANSLOCASE PROTEIN TATC"/>
    <property type="match status" value="1"/>
</dbReference>
<accession>A0A7L5AHU4</accession>